<keyword evidence="1" id="KW-0175">Coiled coil</keyword>
<gene>
    <name evidence="3" type="ORF">TSAR_010026</name>
</gene>
<dbReference type="STRING" id="543379.A0A232F0K1"/>
<sequence>MSFADYGFEVFPIDSQNRANVIHSCGDYLPSSVPLSGKNNSSPYVENSCYQLIIDHLIYLGTCTENELALVQSELEKYKKLQLTEEQMKLLRRLDADCKKLEEIRRLASDSEIDNSPYSSKVCRNLCDDDHDNRRRPLNESKGGEQNVQSKNAILMSEESFRATIIQKDSEIISLKNEKAVKETELRELEEEKRKLEVVMEKLRRDIELLESSSRISQSNAEEITRQKNEELEALRRKSEITEEKLSLEYEARISAEHKLQTVIGEIQALRKNLADESKTAKRRVQSLEESNASQTAAIKQLQRERDDLEKQNIEQENEIEKLLSITKRLNEKHERSKAELSASERRVGQCREQLEKVEHEVSRLIAELSDCLGRVDPSIAEPLEEDLYARASQLTRGLSKFVREHGRCHADRQDLLQQIDRLSTARPPNKASDRISAENYRAIKSDLQGIVDELLSRLDEARRLEKSQRAYLQLAGEASLALQKLEQKIDDHHVYKRCESFLLLELENLQDALDGAEKTINGLECDKIARTELERDYSEVEAVLSKKILQRVQNSTRIVVRITTALRDDSKLKTTYNRNLENQLQQALLALNEIGIEKCQLQSDFTEADEKRNELALQVDKLRAALAEKSDELESTRKQASLAEKKFHESRSENAALIAKSDEMIESLQRELQNREAKLRDYGKFNDFLNGKLEESNRMIEQLQNSIVRENMRKLDLDSFTALHERILELVAEKDELTDKIAMLQSQLASYERNNDKLQTDLTKLLEDNDSLEKDIRKFKGENERLASHMIKENKAENANIRAKCDEVVQKVGKISRDSRLVCPQRLGNSSSSCNDKKELKAHKDKLCYQEKELMMKEREIVEMRKSIECLNAEIAELRKKENNCSLLKRIEILTREKTELKDELKQTLAKYEDKLAEMHKQYKQSEIELHKKHNDSIRRLEAKYTEMMRVDGEAVFDSKNWLKSLSPSELQEVHDEICKTPLCSASTYEKELYEDQTKRSLKNYGIKKPLQTRKGTTNIDEYVSLVTITVSPYMHRLARPEKYVNEHVGEGKLEQSVDNRPGEGRLVPAAQNDQ</sequence>
<accession>A0A232F0K1</accession>
<evidence type="ECO:0000256" key="1">
    <source>
        <dbReference type="SAM" id="Coils"/>
    </source>
</evidence>
<feature type="region of interest" description="Disordered" evidence="2">
    <location>
        <begin position="1052"/>
        <end position="1076"/>
    </location>
</feature>
<feature type="coiled-coil region" evidence="1">
    <location>
        <begin position="578"/>
        <end position="812"/>
    </location>
</feature>
<comment type="caution">
    <text evidence="3">The sequence shown here is derived from an EMBL/GenBank/DDBJ whole genome shotgun (WGS) entry which is preliminary data.</text>
</comment>
<dbReference type="OrthoDB" id="10255522at2759"/>
<keyword evidence="4" id="KW-1185">Reference proteome</keyword>
<reference evidence="3 4" key="1">
    <citation type="journal article" date="2017" name="Curr. Biol.">
        <title>The Evolution of Venom by Co-option of Single-Copy Genes.</title>
        <authorList>
            <person name="Martinson E.O."/>
            <person name="Mrinalini"/>
            <person name="Kelkar Y.D."/>
            <person name="Chang C.H."/>
            <person name="Werren J.H."/>
        </authorList>
    </citation>
    <scope>NUCLEOTIDE SEQUENCE [LARGE SCALE GENOMIC DNA]</scope>
    <source>
        <strain evidence="3 4">Alberta</strain>
        <tissue evidence="3">Whole body</tissue>
    </source>
</reference>
<feature type="non-terminal residue" evidence="3">
    <location>
        <position position="1076"/>
    </location>
</feature>
<dbReference type="Proteomes" id="UP000215335">
    <property type="component" value="Unassembled WGS sequence"/>
</dbReference>
<feature type="coiled-coil region" evidence="1">
    <location>
        <begin position="500"/>
        <end position="527"/>
    </location>
</feature>
<feature type="coiled-coil region" evidence="1">
    <location>
        <begin position="172"/>
        <end position="368"/>
    </location>
</feature>
<organism evidence="3 4">
    <name type="scientific">Trichomalopsis sarcophagae</name>
    <dbReference type="NCBI Taxonomy" id="543379"/>
    <lineage>
        <taxon>Eukaryota</taxon>
        <taxon>Metazoa</taxon>
        <taxon>Ecdysozoa</taxon>
        <taxon>Arthropoda</taxon>
        <taxon>Hexapoda</taxon>
        <taxon>Insecta</taxon>
        <taxon>Pterygota</taxon>
        <taxon>Neoptera</taxon>
        <taxon>Endopterygota</taxon>
        <taxon>Hymenoptera</taxon>
        <taxon>Apocrita</taxon>
        <taxon>Proctotrupomorpha</taxon>
        <taxon>Chalcidoidea</taxon>
        <taxon>Pteromalidae</taxon>
        <taxon>Pteromalinae</taxon>
        <taxon>Trichomalopsis</taxon>
    </lineage>
</organism>
<protein>
    <submittedName>
        <fullName evidence="3">Uncharacterized protein</fullName>
    </submittedName>
</protein>
<evidence type="ECO:0000313" key="4">
    <source>
        <dbReference type="Proteomes" id="UP000215335"/>
    </source>
</evidence>
<evidence type="ECO:0000313" key="3">
    <source>
        <dbReference type="EMBL" id="OXU24027.1"/>
    </source>
</evidence>
<dbReference type="Gene3D" id="1.10.287.1490">
    <property type="match status" value="1"/>
</dbReference>
<evidence type="ECO:0000256" key="2">
    <source>
        <dbReference type="SAM" id="MobiDB-lite"/>
    </source>
</evidence>
<dbReference type="EMBL" id="NNAY01001423">
    <property type="protein sequence ID" value="OXU24027.1"/>
    <property type="molecule type" value="Genomic_DNA"/>
</dbReference>
<proteinExistence type="predicted"/>
<name>A0A232F0K1_9HYME</name>
<feature type="compositionally biased region" description="Basic and acidic residues" evidence="2">
    <location>
        <begin position="1052"/>
        <end position="1065"/>
    </location>
</feature>
<feature type="coiled-coil region" evidence="1">
    <location>
        <begin position="855"/>
        <end position="930"/>
    </location>
</feature>
<dbReference type="AlphaFoldDB" id="A0A232F0K1"/>